<evidence type="ECO:0000313" key="7">
    <source>
        <dbReference type="EMBL" id="CAK9437852.1"/>
    </source>
</evidence>
<dbReference type="GeneID" id="92207426"/>
<keyword evidence="8" id="KW-1185">Reference proteome</keyword>
<feature type="domain" description="RSE1/DDB1/CPSF1 C-terminal" evidence="4">
    <location>
        <begin position="844"/>
        <end position="1196"/>
    </location>
</feature>
<dbReference type="InterPro" id="IPR015943">
    <property type="entry name" value="WD40/YVTN_repeat-like_dom_sf"/>
</dbReference>
<dbReference type="InterPro" id="IPR058543">
    <property type="entry name" value="Beta-prop_RSE1/DDB1/CPSF1_2nd"/>
</dbReference>
<evidence type="ECO:0000313" key="8">
    <source>
        <dbReference type="Proteomes" id="UP001497383"/>
    </source>
</evidence>
<proteinExistence type="predicted"/>
<evidence type="ECO:0000259" key="4">
    <source>
        <dbReference type="Pfam" id="PF03178"/>
    </source>
</evidence>
<dbReference type="Gene3D" id="2.130.10.10">
    <property type="entry name" value="YVTN repeat-like/Quinoprotein amine dehydrogenase"/>
    <property type="match status" value="3"/>
</dbReference>
<dbReference type="InterPro" id="IPR004871">
    <property type="entry name" value="RSE1/DDB1/CPSF1_C"/>
</dbReference>
<accession>A0ABP0ZIN7</accession>
<dbReference type="InterPro" id="IPR050358">
    <property type="entry name" value="RSE1/DDB1/CFT1"/>
</dbReference>
<reference evidence="7 8" key="1">
    <citation type="submission" date="2024-03" db="EMBL/GenBank/DDBJ databases">
        <authorList>
            <person name="Brejova B."/>
        </authorList>
    </citation>
    <scope>NUCLEOTIDE SEQUENCE [LARGE SCALE GENOMIC DNA]</scope>
    <source>
        <strain evidence="7 8">CBS 14171</strain>
    </source>
</reference>
<dbReference type="PANTHER" id="PTHR10644">
    <property type="entry name" value="DNA REPAIR/RNA PROCESSING CPSF FAMILY"/>
    <property type="match status" value="1"/>
</dbReference>
<comment type="subcellular location">
    <subcellularLocation>
        <location evidence="1">Nucleus</location>
    </subcellularLocation>
</comment>
<dbReference type="InterPro" id="IPR018846">
    <property type="entry name" value="Beta-prop_RSE1/DDB1/CPSF1_1st"/>
</dbReference>
<dbReference type="SUPFAM" id="SSF50978">
    <property type="entry name" value="WD40 repeat-like"/>
    <property type="match status" value="1"/>
</dbReference>
<dbReference type="Pfam" id="PF10433">
    <property type="entry name" value="Beta-prop_RSE1_1st"/>
    <property type="match status" value="1"/>
</dbReference>
<evidence type="ECO:0008006" key="9">
    <source>
        <dbReference type="Google" id="ProtNLM"/>
    </source>
</evidence>
<dbReference type="Proteomes" id="UP001497383">
    <property type="component" value="Chromosome 3"/>
</dbReference>
<organism evidence="7 8">
    <name type="scientific">Lodderomyces beijingensis</name>
    <dbReference type="NCBI Taxonomy" id="1775926"/>
    <lineage>
        <taxon>Eukaryota</taxon>
        <taxon>Fungi</taxon>
        <taxon>Dikarya</taxon>
        <taxon>Ascomycota</taxon>
        <taxon>Saccharomycotina</taxon>
        <taxon>Pichiomycetes</taxon>
        <taxon>Debaryomycetaceae</taxon>
        <taxon>Candida/Lodderomyces clade</taxon>
        <taxon>Lodderomyces</taxon>
    </lineage>
</organism>
<evidence type="ECO:0000256" key="1">
    <source>
        <dbReference type="ARBA" id="ARBA00004123"/>
    </source>
</evidence>
<keyword evidence="3" id="KW-0539">Nucleus</keyword>
<dbReference type="Pfam" id="PF03178">
    <property type="entry name" value="CPSF_A"/>
    <property type="match status" value="1"/>
</dbReference>
<evidence type="ECO:0000259" key="6">
    <source>
        <dbReference type="Pfam" id="PF23726"/>
    </source>
</evidence>
<sequence>MLGNDSLHLYNLTVRCPTAYTQALVGNYDTGAALQEIVLVSGTYLQMFAMDPETGKLRPKVTQDLLAAVNQVENVRLDNGKDALVVTSDSGNLSVLAYEGERLQKFCSVEQQPMAKNGWNKTYPGEYLAVDPQNRCILVGALEKSKLVYRIEKSADIDKKKAAFEISSPVELQTGNSLCLTIVALHTELENPLFCAIEFDPVRSQNACFLSYYEFDQGLNYLGKKRSRHPRELPSDANYLIPVPGKIGGVVVCGENWIMYERQDFNVVLPLPRRMNQNQNQNTVITGHASHVFKKKGLFIFLQSTHGDLFKMVFDYDADREVLNDIVITYFDTIPPCRSICVLKRGFLFANTLNSNQILYQFEKLGEDSTISPMTISFTEGKINKFRDLSAVSQVSAAPLTFELRGLENLVVMDTLQSLSPITDSKYITSNSQLKTLATDANLKTIIPGMPTTVLVESPLTITPTNVFTTKLTSTSANDEYLVFTSSLSSNTVVFAIGETLEDVADSGFVLDQPTVGVQQVGKSSVVQIYANGIRQISSRNKKTTDWYPPAGISIIQATANNSQVLVSLSNSEIVYFETDPSDDQLIEYQDKLETTSSVTSMAIMSLSQSQSHSNFAVIGCSDETIQVVSLQQQSCLEVKLLQALSSKANSLVMTSHDNAAFVHIGMENGVYARIKIDQYSGRLSDSRVKYLGSKPVNLRIVKLTEKLEGILLISSKPWIAYFHQGAFKTVPLIGIDIDAGASLVSEDIGGEGIVGFKKNKLVIFSPGEEDCEFDPTQNLTFESVKLRYMPRKLLEFGSRYYVSEVGVGITTPYLPNLTKEVADKVDEGYYKNFGYVKSPSSRASCVQVVHGDEIRQTLEFNKNEQIVGMTLAQFNKNNYLIVAVTNNTPSTSKNLLYTFKLDSKKKSNSLQYTHKTELNYQPQVVEFFNDKVLIAAKNTILLYEMGQRQLLCKSFTRIDFLLNITRVLICAGNRQRIVIADSQSSASITMARFDVESNQFVPIADEVIRRNCTSLAQLDYDTIIGGDKFGQIFISRLDRANSLHVDHEWSLFKRDAMSTSNSSLAATSGSTAMSSCVFKLRNVCEYYLPDIITSFQITESNGINDDGSVLYTGVKGTLGLFIPLVTKSEIAMLFDLELEMGKLCNHDLQQEQDASDESREVARWLSPLGKDHIKSKSYYNAAKGVIDGDFCELYLQLSPRLKLGIAQRMKRSVNEIEKKLNDLRNRSPL</sequence>
<dbReference type="InterPro" id="IPR036322">
    <property type="entry name" value="WD40_repeat_dom_sf"/>
</dbReference>
<dbReference type="Pfam" id="PF23726">
    <property type="entry name" value="Beta-prop_RSE1_2nd"/>
    <property type="match status" value="1"/>
</dbReference>
<protein>
    <recommendedName>
        <fullName evidence="9">Pre-mRNA-splicing factor RSE1</fullName>
    </recommendedName>
</protein>
<gene>
    <name evidence="7" type="ORF">LODBEIA_P22300</name>
</gene>
<evidence type="ECO:0000256" key="3">
    <source>
        <dbReference type="ARBA" id="ARBA00023242"/>
    </source>
</evidence>
<dbReference type="RefSeq" id="XP_066829168.1">
    <property type="nucleotide sequence ID" value="XM_066972207.1"/>
</dbReference>
<dbReference type="EMBL" id="OZ022407">
    <property type="protein sequence ID" value="CAK9437852.1"/>
    <property type="molecule type" value="Genomic_DNA"/>
</dbReference>
<evidence type="ECO:0000256" key="2">
    <source>
        <dbReference type="ARBA" id="ARBA00022664"/>
    </source>
</evidence>
<evidence type="ECO:0000259" key="5">
    <source>
        <dbReference type="Pfam" id="PF10433"/>
    </source>
</evidence>
<name>A0ABP0ZIN7_9ASCO</name>
<feature type="domain" description="RSE1/DDB1/CPSF1 first beta-propeller" evidence="5">
    <location>
        <begin position="34"/>
        <end position="388"/>
    </location>
</feature>
<keyword evidence="2" id="KW-0507">mRNA processing</keyword>
<feature type="domain" description="RSE1/DDB1/CPSF1 second beta-propeller" evidence="6">
    <location>
        <begin position="453"/>
        <end position="766"/>
    </location>
</feature>